<accession>A0A0E0DAK2</accession>
<dbReference type="AlphaFoldDB" id="A0A0E0DAK2"/>
<evidence type="ECO:0000313" key="1">
    <source>
        <dbReference type="EnsemblPlants" id="OMERI04G01960.1"/>
    </source>
</evidence>
<evidence type="ECO:0000313" key="2">
    <source>
        <dbReference type="Proteomes" id="UP000008021"/>
    </source>
</evidence>
<dbReference type="Proteomes" id="UP000008021">
    <property type="component" value="Chromosome 4"/>
</dbReference>
<keyword evidence="2" id="KW-1185">Reference proteome</keyword>
<organism evidence="1">
    <name type="scientific">Oryza meridionalis</name>
    <dbReference type="NCBI Taxonomy" id="40149"/>
    <lineage>
        <taxon>Eukaryota</taxon>
        <taxon>Viridiplantae</taxon>
        <taxon>Streptophyta</taxon>
        <taxon>Embryophyta</taxon>
        <taxon>Tracheophyta</taxon>
        <taxon>Spermatophyta</taxon>
        <taxon>Magnoliopsida</taxon>
        <taxon>Liliopsida</taxon>
        <taxon>Poales</taxon>
        <taxon>Poaceae</taxon>
        <taxon>BOP clade</taxon>
        <taxon>Oryzoideae</taxon>
        <taxon>Oryzeae</taxon>
        <taxon>Oryzinae</taxon>
        <taxon>Oryza</taxon>
    </lineage>
</organism>
<dbReference type="EnsemblPlants" id="OMERI04G01960.1">
    <property type="protein sequence ID" value="OMERI04G01960.1"/>
    <property type="gene ID" value="OMERI04G01960"/>
</dbReference>
<dbReference type="Gramene" id="OMERI04G01960.1">
    <property type="protein sequence ID" value="OMERI04G01960.1"/>
    <property type="gene ID" value="OMERI04G01960"/>
</dbReference>
<protein>
    <submittedName>
        <fullName evidence="1">Uncharacterized protein</fullName>
    </submittedName>
</protein>
<reference evidence="1" key="2">
    <citation type="submission" date="2018-05" db="EMBL/GenBank/DDBJ databases">
        <title>OmerRS3 (Oryza meridionalis Reference Sequence Version 3).</title>
        <authorList>
            <person name="Zhang J."/>
            <person name="Kudrna D."/>
            <person name="Lee S."/>
            <person name="Talag J."/>
            <person name="Welchert J."/>
            <person name="Wing R.A."/>
        </authorList>
    </citation>
    <scope>NUCLEOTIDE SEQUENCE [LARGE SCALE GENOMIC DNA]</scope>
    <source>
        <strain evidence="1">cv. OR44</strain>
    </source>
</reference>
<name>A0A0E0DAK2_9ORYZ</name>
<proteinExistence type="predicted"/>
<dbReference type="HOGENOM" id="CLU_2430747_0_0_1"/>
<reference evidence="1" key="1">
    <citation type="submission" date="2015-04" db="UniProtKB">
        <authorList>
            <consortium name="EnsemblPlants"/>
        </authorList>
    </citation>
    <scope>IDENTIFICATION</scope>
</reference>
<sequence length="91" mass="10721">MLALEEWWNKQQFSRTVDISDHVKELLCNHVKNSPEKVNTMGMVRKRWGEDALEKHKNLKFLLDVDIQEGILTMKICSRQANRNRPKCMPA</sequence>